<comment type="caution">
    <text evidence="1">The sequence shown here is derived from an EMBL/GenBank/DDBJ whole genome shotgun (WGS) entry which is preliminary data.</text>
</comment>
<reference evidence="1" key="1">
    <citation type="journal article" date="2020" name="mSystems">
        <title>Genome- and Community-Level Interaction Insights into Carbon Utilization and Element Cycling Functions of Hydrothermarchaeota in Hydrothermal Sediment.</title>
        <authorList>
            <person name="Zhou Z."/>
            <person name="Liu Y."/>
            <person name="Xu W."/>
            <person name="Pan J."/>
            <person name="Luo Z.H."/>
            <person name="Li M."/>
        </authorList>
    </citation>
    <scope>NUCLEOTIDE SEQUENCE [LARGE SCALE GENOMIC DNA]</scope>
    <source>
        <strain evidence="1">SpSt-885</strain>
    </source>
</reference>
<dbReference type="AlphaFoldDB" id="A0A7J3SLB5"/>
<evidence type="ECO:0000313" key="1">
    <source>
        <dbReference type="EMBL" id="HGZ60072.1"/>
    </source>
</evidence>
<proteinExistence type="predicted"/>
<accession>A0A7J3SLB5</accession>
<dbReference type="EMBL" id="DTLS01000071">
    <property type="protein sequence ID" value="HGZ60072.1"/>
    <property type="molecule type" value="Genomic_DNA"/>
</dbReference>
<organism evidence="1">
    <name type="scientific">Fervidicoccus fontis</name>
    <dbReference type="NCBI Taxonomy" id="683846"/>
    <lineage>
        <taxon>Archaea</taxon>
        <taxon>Thermoproteota</taxon>
        <taxon>Thermoprotei</taxon>
        <taxon>Fervidicoccales</taxon>
        <taxon>Fervidicoccaceae</taxon>
        <taxon>Fervidicoccus</taxon>
    </lineage>
</organism>
<name>A0A7J3SLB5_9CREN</name>
<protein>
    <submittedName>
        <fullName evidence="1">Uncharacterized protein</fullName>
    </submittedName>
</protein>
<gene>
    <name evidence="1" type="ORF">ENW83_02545</name>
</gene>
<sequence>MSHEELVLNYPEIAPLRDLKIHYPPISFLLYSVEPTANPETLFLFLILARYEVEPNKDIFVGSYLLDFQWLATTSLVPTPLTSKLRYIISESPSVHFRTYDSTEELLRAADLHYRDSNHLYFFVPYLKESERDFLEKLASLIRKVKTSGRKSATFTFMLDRALMNMPEARLLQYWSDAFFTLRVNEKTGRRELSIDKLNFKSINNVPFEIIIEADSVRFQMLRSL</sequence>